<feature type="non-terminal residue" evidence="1">
    <location>
        <position position="88"/>
    </location>
</feature>
<dbReference type="GO" id="GO:0032259">
    <property type="term" value="P:methylation"/>
    <property type="evidence" value="ECO:0007669"/>
    <property type="project" value="UniProtKB-KW"/>
</dbReference>
<keyword evidence="1" id="KW-0808">Transferase</keyword>
<keyword evidence="1" id="KW-0489">Methyltransferase</keyword>
<evidence type="ECO:0000313" key="1">
    <source>
        <dbReference type="EMBL" id="EQD29301.1"/>
    </source>
</evidence>
<sequence length="88" mass="10436">YGNVTDKLLYFSKTDGATWNQQHTPYREEYYESHFKQDENGRWFRTVPLDAPKHGAGSPGLLYDWKGKMPAQTRTWAIKKETMERYES</sequence>
<dbReference type="GO" id="GO:0008168">
    <property type="term" value="F:methyltransferase activity"/>
    <property type="evidence" value="ECO:0007669"/>
    <property type="project" value="UniProtKB-KW"/>
</dbReference>
<reference evidence="1" key="2">
    <citation type="journal article" date="2014" name="ISME J.">
        <title>Microbial stratification in low pH oxic and suboxic macroscopic growths along an acid mine drainage.</title>
        <authorList>
            <person name="Mendez-Garcia C."/>
            <person name="Mesa V."/>
            <person name="Sprenger R.R."/>
            <person name="Richter M."/>
            <person name="Diez M.S."/>
            <person name="Solano J."/>
            <person name="Bargiela R."/>
            <person name="Golyshina O.V."/>
            <person name="Manteca A."/>
            <person name="Ramos J.L."/>
            <person name="Gallego J.R."/>
            <person name="Llorente I."/>
            <person name="Martins Dos Santos V.A."/>
            <person name="Jensen O.N."/>
            <person name="Pelaez A.I."/>
            <person name="Sanchez J."/>
            <person name="Ferrer M."/>
        </authorList>
    </citation>
    <scope>NUCLEOTIDE SEQUENCE</scope>
</reference>
<accession>T0Y2H4</accession>
<comment type="caution">
    <text evidence="1">The sequence shown here is derived from an EMBL/GenBank/DDBJ whole genome shotgun (WGS) entry which is preliminary data.</text>
</comment>
<name>T0Y2H4_9ZZZZ</name>
<protein>
    <submittedName>
        <fullName evidence="1">DNA methylase N-4/N-6 domain protein</fullName>
    </submittedName>
</protein>
<reference evidence="1" key="1">
    <citation type="submission" date="2013-08" db="EMBL/GenBank/DDBJ databases">
        <authorList>
            <person name="Mendez C."/>
            <person name="Richter M."/>
            <person name="Ferrer M."/>
            <person name="Sanchez J."/>
        </authorList>
    </citation>
    <scope>NUCLEOTIDE SEQUENCE</scope>
</reference>
<dbReference type="AlphaFoldDB" id="T0Y2H4"/>
<gene>
    <name evidence="1" type="ORF">B2A_14553</name>
</gene>
<proteinExistence type="predicted"/>
<dbReference type="EMBL" id="AUZZ01010568">
    <property type="protein sequence ID" value="EQD29301.1"/>
    <property type="molecule type" value="Genomic_DNA"/>
</dbReference>
<feature type="non-terminal residue" evidence="1">
    <location>
        <position position="1"/>
    </location>
</feature>
<organism evidence="1">
    <name type="scientific">mine drainage metagenome</name>
    <dbReference type="NCBI Taxonomy" id="410659"/>
    <lineage>
        <taxon>unclassified sequences</taxon>
        <taxon>metagenomes</taxon>
        <taxon>ecological metagenomes</taxon>
    </lineage>
</organism>